<dbReference type="AlphaFoldDB" id="A0A4P9ZNS8"/>
<gene>
    <name evidence="1" type="ORF">BJ085DRAFT_21682</name>
</gene>
<dbReference type="STRING" id="215637.A0A4P9ZNS8"/>
<dbReference type="InterPro" id="IPR013762">
    <property type="entry name" value="Integrase-like_cat_sf"/>
</dbReference>
<evidence type="ECO:0000313" key="2">
    <source>
        <dbReference type="Proteomes" id="UP000268162"/>
    </source>
</evidence>
<dbReference type="Proteomes" id="UP000268162">
    <property type="component" value="Unassembled WGS sequence"/>
</dbReference>
<name>A0A4P9ZNS8_9FUNG</name>
<reference evidence="2" key="1">
    <citation type="journal article" date="2018" name="Nat. Microbiol.">
        <title>Leveraging single-cell genomics to expand the fungal tree of life.</title>
        <authorList>
            <person name="Ahrendt S.R."/>
            <person name="Quandt C.A."/>
            <person name="Ciobanu D."/>
            <person name="Clum A."/>
            <person name="Salamov A."/>
            <person name="Andreopoulos B."/>
            <person name="Cheng J.F."/>
            <person name="Woyke T."/>
            <person name="Pelin A."/>
            <person name="Henrissat B."/>
            <person name="Reynolds N.K."/>
            <person name="Benny G.L."/>
            <person name="Smith M.E."/>
            <person name="James T.Y."/>
            <person name="Grigoriev I.V."/>
        </authorList>
    </citation>
    <scope>NUCLEOTIDE SEQUENCE [LARGE SCALE GENOMIC DNA]</scope>
    <source>
        <strain evidence="2">RSA 468</strain>
    </source>
</reference>
<dbReference type="Gene3D" id="1.10.443.10">
    <property type="entry name" value="Intergrase catalytic core"/>
    <property type="match status" value="1"/>
</dbReference>
<evidence type="ECO:0000313" key="1">
    <source>
        <dbReference type="EMBL" id="RKP34202.1"/>
    </source>
</evidence>
<organism evidence="1 2">
    <name type="scientific">Dimargaris cristalligena</name>
    <dbReference type="NCBI Taxonomy" id="215637"/>
    <lineage>
        <taxon>Eukaryota</taxon>
        <taxon>Fungi</taxon>
        <taxon>Fungi incertae sedis</taxon>
        <taxon>Zoopagomycota</taxon>
        <taxon>Kickxellomycotina</taxon>
        <taxon>Dimargaritomycetes</taxon>
        <taxon>Dimargaritales</taxon>
        <taxon>Dimargaritaceae</taxon>
        <taxon>Dimargaris</taxon>
    </lineage>
</organism>
<dbReference type="GO" id="GO:0003677">
    <property type="term" value="F:DNA binding"/>
    <property type="evidence" value="ECO:0007669"/>
    <property type="project" value="InterPro"/>
</dbReference>
<evidence type="ECO:0008006" key="3">
    <source>
        <dbReference type="Google" id="ProtNLM"/>
    </source>
</evidence>
<dbReference type="PANTHER" id="PTHR35617:SF3">
    <property type="entry name" value="CORE-BINDING (CB) DOMAIN-CONTAINING PROTEIN"/>
    <property type="match status" value="1"/>
</dbReference>
<dbReference type="GO" id="GO:0015074">
    <property type="term" value="P:DNA integration"/>
    <property type="evidence" value="ECO:0007669"/>
    <property type="project" value="InterPro"/>
</dbReference>
<sequence>MVRNYKSAIFELLDDPIIDTPRVISQFLSSLGSTTLRRPPSSPSLDITPILTQIIEWGPLAELPLPRLTAKLCWLLAICGFLRPSDLERTDADTTRWSPDSLELFILAPKDKRNGQRYCRHVTIQPFEQALLCPVLTFSCYMSRFPYPSDMTKHPVLRDTMYRPLIRDLARQNRGVSARQISTHIQSIMKLVDNNSGGPLSARALGSTRATLAGASWSDILSQGSWSASSTFDTFYRLTRSVSTNITEMVLSAT</sequence>
<dbReference type="EMBL" id="ML003310">
    <property type="protein sequence ID" value="RKP34202.1"/>
    <property type="molecule type" value="Genomic_DNA"/>
</dbReference>
<proteinExistence type="predicted"/>
<keyword evidence="2" id="KW-1185">Reference proteome</keyword>
<dbReference type="PANTHER" id="PTHR35617">
    <property type="entry name" value="PHAGE_INTEGRASE DOMAIN-CONTAINING PROTEIN"/>
    <property type="match status" value="1"/>
</dbReference>
<protein>
    <recommendedName>
        <fullName evidence="3">Tyr recombinase domain-containing protein</fullName>
    </recommendedName>
</protein>
<dbReference type="GO" id="GO:0006310">
    <property type="term" value="P:DNA recombination"/>
    <property type="evidence" value="ECO:0007669"/>
    <property type="project" value="InterPro"/>
</dbReference>
<accession>A0A4P9ZNS8</accession>